<sequence>MAMEKAASFLSSLIGGGGGGGDGEPAATVKSILIYPIKSCRGIAVTQAPIASTGFRWDRQWVVVNPKGRAYTQRVEPKLALVQVELPPEAFAEDWHPTADHHMVIRAPGMDPLKIPLAAERATVDDVSVWEWSGSAYDEGTEAAEWFSTYFEKPSRLVRFKEVSETRPTDPNYAQGYKIMFADCFPFLIASQGSLDALNEILKEPVPMNRFRPNILVDGCHPYSEDLWKTVKINNLTFQGVKLCNRCKVPTINQDNGIAGTEPTETLLTFRSDKVLRPSHKNTRQERAKERSSRLAIQFMFCRHSLLVMMPQPESRLFSFPCARDYSSGKSSYQQNVRNAFVMCTLPQINKTSRLLILLDDAIKHFPLHTSIHELAGPSSDLFTAMKLHALFIRIIQNNNKCVPKRGQKELEDCLNRMDRVFYPIQNQ</sequence>
<gene>
    <name evidence="2" type="ORF">URODEC1_LOCUS98560</name>
</gene>
<dbReference type="PANTHER" id="PTHR14237">
    <property type="entry name" value="MOLYBDOPTERIN COFACTOR SULFURASE MOSC"/>
    <property type="match status" value="1"/>
</dbReference>
<dbReference type="Pfam" id="PF03473">
    <property type="entry name" value="MOSC"/>
    <property type="match status" value="1"/>
</dbReference>
<organism evidence="2 3">
    <name type="scientific">Urochloa decumbens</name>
    <dbReference type="NCBI Taxonomy" id="240449"/>
    <lineage>
        <taxon>Eukaryota</taxon>
        <taxon>Viridiplantae</taxon>
        <taxon>Streptophyta</taxon>
        <taxon>Embryophyta</taxon>
        <taxon>Tracheophyta</taxon>
        <taxon>Spermatophyta</taxon>
        <taxon>Magnoliopsida</taxon>
        <taxon>Liliopsida</taxon>
        <taxon>Poales</taxon>
        <taxon>Poaceae</taxon>
        <taxon>PACMAD clade</taxon>
        <taxon>Panicoideae</taxon>
        <taxon>Panicodae</taxon>
        <taxon>Paniceae</taxon>
        <taxon>Melinidinae</taxon>
        <taxon>Urochloa</taxon>
    </lineage>
</organism>
<proteinExistence type="predicted"/>
<dbReference type="Pfam" id="PF03476">
    <property type="entry name" value="MOSC_N"/>
    <property type="match status" value="1"/>
</dbReference>
<protein>
    <recommendedName>
        <fullName evidence="1">MOSC domain-containing protein</fullName>
    </recommendedName>
</protein>
<feature type="domain" description="MOSC" evidence="1">
    <location>
        <begin position="155"/>
        <end position="298"/>
    </location>
</feature>
<dbReference type="Proteomes" id="UP001497457">
    <property type="component" value="Chromosome 5rd"/>
</dbReference>
<reference evidence="2" key="1">
    <citation type="submission" date="2024-10" db="EMBL/GenBank/DDBJ databases">
        <authorList>
            <person name="Ryan C."/>
        </authorList>
    </citation>
    <scope>NUCLEOTIDE SEQUENCE [LARGE SCALE GENOMIC DNA]</scope>
</reference>
<dbReference type="InterPro" id="IPR011037">
    <property type="entry name" value="Pyrv_Knase-like_insert_dom_sf"/>
</dbReference>
<dbReference type="EMBL" id="OZ075115">
    <property type="protein sequence ID" value="CAL5062876.1"/>
    <property type="molecule type" value="Genomic_DNA"/>
</dbReference>
<dbReference type="GO" id="GO:0032787">
    <property type="term" value="P:monocarboxylic acid metabolic process"/>
    <property type="evidence" value="ECO:0007669"/>
    <property type="project" value="UniProtKB-ARBA"/>
</dbReference>
<evidence type="ECO:0000259" key="1">
    <source>
        <dbReference type="PROSITE" id="PS51340"/>
    </source>
</evidence>
<dbReference type="AlphaFoldDB" id="A0ABC9EU31"/>
<name>A0ABC9EU31_9POAL</name>
<evidence type="ECO:0000313" key="2">
    <source>
        <dbReference type="EMBL" id="CAL5062876.1"/>
    </source>
</evidence>
<evidence type="ECO:0000313" key="3">
    <source>
        <dbReference type="Proteomes" id="UP001497457"/>
    </source>
</evidence>
<dbReference type="PANTHER" id="PTHR14237:SF19">
    <property type="entry name" value="MITOCHONDRIAL AMIDOXIME REDUCING COMPONENT 1"/>
    <property type="match status" value="1"/>
</dbReference>
<dbReference type="InterPro" id="IPR005303">
    <property type="entry name" value="MOCOS_middle"/>
</dbReference>
<dbReference type="SUPFAM" id="SSF50800">
    <property type="entry name" value="PK beta-barrel domain-like"/>
    <property type="match status" value="1"/>
</dbReference>
<dbReference type="SUPFAM" id="SSF141673">
    <property type="entry name" value="MOSC N-terminal domain-like"/>
    <property type="match status" value="1"/>
</dbReference>
<accession>A0ABC9EU31</accession>
<dbReference type="PROSITE" id="PS51340">
    <property type="entry name" value="MOSC"/>
    <property type="match status" value="1"/>
</dbReference>
<dbReference type="InterPro" id="IPR005302">
    <property type="entry name" value="MoCF_Sase_C"/>
</dbReference>
<keyword evidence="3" id="KW-1185">Reference proteome</keyword>